<dbReference type="EMBL" id="JBHUMO010000023">
    <property type="protein sequence ID" value="MFD2728510.1"/>
    <property type="molecule type" value="Genomic_DNA"/>
</dbReference>
<evidence type="ECO:0000313" key="2">
    <source>
        <dbReference type="EMBL" id="MFD2728510.1"/>
    </source>
</evidence>
<feature type="domain" description="SprT-like" evidence="1">
    <location>
        <begin position="4"/>
        <end position="145"/>
    </location>
</feature>
<organism evidence="2 3">
    <name type="scientific">Enterococcus camelliae</name>
    <dbReference type="NCBI Taxonomy" id="453959"/>
    <lineage>
        <taxon>Bacteria</taxon>
        <taxon>Bacillati</taxon>
        <taxon>Bacillota</taxon>
        <taxon>Bacilli</taxon>
        <taxon>Lactobacillales</taxon>
        <taxon>Enterococcaceae</taxon>
        <taxon>Enterococcus</taxon>
    </lineage>
</organism>
<dbReference type="Pfam" id="PF10263">
    <property type="entry name" value="SprT-like"/>
    <property type="match status" value="1"/>
</dbReference>
<dbReference type="InterPro" id="IPR035240">
    <property type="entry name" value="SprT_Zn_ribbon"/>
</dbReference>
<name>A0ABW5TIX6_9ENTE</name>
<dbReference type="Proteomes" id="UP001597427">
    <property type="component" value="Unassembled WGS sequence"/>
</dbReference>
<sequence length="146" mass="17444">MTNEELQVLVEKLSIDWFHREFQHLAIFNARLQTTGGRYHLNDHHIDINPKLLDFDDQLNLIGVIKHELCHYHLHLANEGYRHRDAAFKHLLTAVGGLRYAPKFPNESPEYSYECLHCHQLYIRRRKIDTKRFRCGKCRGELIKKR</sequence>
<evidence type="ECO:0000259" key="1">
    <source>
        <dbReference type="SMART" id="SM00731"/>
    </source>
</evidence>
<keyword evidence="3" id="KW-1185">Reference proteome</keyword>
<reference evidence="3" key="1">
    <citation type="journal article" date="2019" name="Int. J. Syst. Evol. Microbiol.">
        <title>The Global Catalogue of Microorganisms (GCM) 10K type strain sequencing project: providing services to taxonomists for standard genome sequencing and annotation.</title>
        <authorList>
            <consortium name="The Broad Institute Genomics Platform"/>
            <consortium name="The Broad Institute Genome Sequencing Center for Infectious Disease"/>
            <person name="Wu L."/>
            <person name="Ma J."/>
        </authorList>
    </citation>
    <scope>NUCLEOTIDE SEQUENCE [LARGE SCALE GENOMIC DNA]</scope>
    <source>
        <strain evidence="3">TISTR 932</strain>
    </source>
</reference>
<evidence type="ECO:0000313" key="3">
    <source>
        <dbReference type="Proteomes" id="UP001597427"/>
    </source>
</evidence>
<dbReference type="SMART" id="SM00731">
    <property type="entry name" value="SprT"/>
    <property type="match status" value="1"/>
</dbReference>
<dbReference type="NCBIfam" id="NF003339">
    <property type="entry name" value="PRK04351.1"/>
    <property type="match status" value="1"/>
</dbReference>
<comment type="caution">
    <text evidence="2">The sequence shown here is derived from an EMBL/GenBank/DDBJ whole genome shotgun (WGS) entry which is preliminary data.</text>
</comment>
<dbReference type="RefSeq" id="WP_379979984.1">
    <property type="nucleotide sequence ID" value="NZ_JBHUMO010000023.1"/>
</dbReference>
<protein>
    <submittedName>
        <fullName evidence="2">SprT family protein</fullName>
    </submittedName>
</protein>
<dbReference type="Pfam" id="PF17283">
    <property type="entry name" value="Zn_ribbon_SprT"/>
    <property type="match status" value="1"/>
</dbReference>
<accession>A0ABW5TIX6</accession>
<gene>
    <name evidence="2" type="ORF">ACFSR0_03575</name>
</gene>
<proteinExistence type="predicted"/>
<dbReference type="InterPro" id="IPR006640">
    <property type="entry name" value="SprT-like_domain"/>
</dbReference>